<feature type="transmembrane region" description="Helical" evidence="1">
    <location>
        <begin position="12"/>
        <end position="31"/>
    </location>
</feature>
<organism evidence="2 3">
    <name type="scientific">Camellia sinensis</name>
    <name type="common">Tea plant</name>
    <name type="synonym">Thea sinensis</name>
    <dbReference type="NCBI Taxonomy" id="4442"/>
    <lineage>
        <taxon>Eukaryota</taxon>
        <taxon>Viridiplantae</taxon>
        <taxon>Streptophyta</taxon>
        <taxon>Embryophyta</taxon>
        <taxon>Tracheophyta</taxon>
        <taxon>Spermatophyta</taxon>
        <taxon>Magnoliopsida</taxon>
        <taxon>eudicotyledons</taxon>
        <taxon>Gunneridae</taxon>
        <taxon>Pentapetalae</taxon>
        <taxon>asterids</taxon>
        <taxon>Ericales</taxon>
        <taxon>Theaceae</taxon>
        <taxon>Camellia</taxon>
    </lineage>
</organism>
<evidence type="ECO:0000256" key="1">
    <source>
        <dbReference type="SAM" id="Phobius"/>
    </source>
</evidence>
<accession>A0A7J7HWZ5</accession>
<comment type="caution">
    <text evidence="2">The sequence shown here is derived from an EMBL/GenBank/DDBJ whole genome shotgun (WGS) entry which is preliminary data.</text>
</comment>
<proteinExistence type="predicted"/>
<dbReference type="EMBL" id="JACBKZ010000002">
    <property type="protein sequence ID" value="KAF5957025.1"/>
    <property type="molecule type" value="Genomic_DNA"/>
</dbReference>
<keyword evidence="1" id="KW-0472">Membrane</keyword>
<dbReference type="AlphaFoldDB" id="A0A7J7HWZ5"/>
<evidence type="ECO:0000313" key="3">
    <source>
        <dbReference type="Proteomes" id="UP000593564"/>
    </source>
</evidence>
<keyword evidence="1" id="KW-0812">Transmembrane</keyword>
<name>A0A7J7HWZ5_CAMSI</name>
<reference evidence="2 3" key="2">
    <citation type="submission" date="2020-07" db="EMBL/GenBank/DDBJ databases">
        <title>Genome assembly of wild tea tree DASZ reveals pedigree and selection history of tea varieties.</title>
        <authorList>
            <person name="Zhang W."/>
        </authorList>
    </citation>
    <scope>NUCLEOTIDE SEQUENCE [LARGE SCALE GENOMIC DNA]</scope>
    <source>
        <strain evidence="3">cv. G240</strain>
        <tissue evidence="2">Leaf</tissue>
    </source>
</reference>
<reference evidence="3" key="1">
    <citation type="journal article" date="2020" name="Nat. Commun.">
        <title>Genome assembly of wild tea tree DASZ reveals pedigree and selection history of tea varieties.</title>
        <authorList>
            <person name="Zhang W."/>
            <person name="Zhang Y."/>
            <person name="Qiu H."/>
            <person name="Guo Y."/>
            <person name="Wan H."/>
            <person name="Zhang X."/>
            <person name="Scossa F."/>
            <person name="Alseekh S."/>
            <person name="Zhang Q."/>
            <person name="Wang P."/>
            <person name="Xu L."/>
            <person name="Schmidt M.H."/>
            <person name="Jia X."/>
            <person name="Li D."/>
            <person name="Zhu A."/>
            <person name="Guo F."/>
            <person name="Chen W."/>
            <person name="Ni D."/>
            <person name="Usadel B."/>
            <person name="Fernie A.R."/>
            <person name="Wen W."/>
        </authorList>
    </citation>
    <scope>NUCLEOTIDE SEQUENCE [LARGE SCALE GENOMIC DNA]</scope>
    <source>
        <strain evidence="3">cv. G240</strain>
    </source>
</reference>
<sequence>MDDRWQADLAAHIELVVPSISISYIFIWSLFNKLKKLSLERHYNSSNSHTFRLGDMHGVSTGYALIIKLYKYLGDSKTMTTLTHHKKSVQDVVRTEMLQGATLKFETDLCISRNLHLEILKGRFFCLKEEQARRPITNRQSQLYRTFCTLFRRVVSIIKAHIFVLSAVSPKKMPLVLPNIRKVFKNQWELVQVERDLGRLSKGLEFEPLWM</sequence>
<keyword evidence="3" id="KW-1185">Reference proteome</keyword>
<dbReference type="Proteomes" id="UP000593564">
    <property type="component" value="Unassembled WGS sequence"/>
</dbReference>
<keyword evidence="1" id="KW-1133">Transmembrane helix</keyword>
<evidence type="ECO:0000313" key="2">
    <source>
        <dbReference type="EMBL" id="KAF5957025.1"/>
    </source>
</evidence>
<protein>
    <submittedName>
        <fullName evidence="2">Uncharacterized protein</fullName>
    </submittedName>
</protein>
<gene>
    <name evidence="2" type="ORF">HYC85_004250</name>
</gene>